<sequence length="763" mass="83031">MGFLNILLKRQRDGGKGAINEASFLKGQAYESTTASSPPILGTVPVPGNGSNPMLIAANQQQLQVQLNTGDVSSRRLPTSRLRSTTVSRPGTAVSASQSDASGRPRTSSGPSLAPKLELQHHVQARQKDGPPYRLNAKSEARPYELPPKPWLELGALKRNSLTARTSTLSSTSSARTAMTNHRSSPSLGSRSRTHVDLLDATVKPLDFYDRIKAAGAKTYGEDVADRNQSQASLALPLQAHGDAGTDDAAGPRNRQSIGYGQRTSSLRPISQLEHDPNLATRDSDLIAKRKAAKAAARRSMPVMTDSLPGVTVGPQGDAVDAVPFPQSLKEKAAAMAKNELAIIRATAAMPKSNRIRLDGTVDSSPTPRDRVEKTDHAQGPSAFAAPSLAAQRDTQPSTTREKVEHGPIDSGPQHRRKDSWKSVKQQRSRNVSGASLTVGSIKQFDLETPIPDRSSSLRNWSMTSGSITAYTHDYESNPFRPQSSHTTKTSVDLSPFSTVSKSHSPTQAFPTSPAEGASPDQRRGNPEPVLRFQTLKRSPLGPETKSAKVEQDMAVMRKPSSAEFHIDDYESSDDSFGSPKRNRGDEEKDLLFSDDAFGLTYQLPGISMPLRQEHPGLSPSTDGQTLSLSAFNDFSDYTRAPSFGQISALRAKVSQQSASKLTGSRGREYNFPVSAYHDHSSIDGDESGVDADSEDEWSMDIPMRRPAPSRHHYQTSPARQSQGPRSRVDNVNYSSPASSKPRHERHHQPRNRQAQRIHIRDY</sequence>
<feature type="region of interest" description="Disordered" evidence="1">
    <location>
        <begin position="355"/>
        <end position="435"/>
    </location>
</feature>
<evidence type="ECO:0000313" key="2">
    <source>
        <dbReference type="EMBL" id="KXJ85782.1"/>
    </source>
</evidence>
<accession>A0A136ILF3</accession>
<feature type="region of interest" description="Disordered" evidence="1">
    <location>
        <begin position="474"/>
        <end position="587"/>
    </location>
</feature>
<evidence type="ECO:0000256" key="1">
    <source>
        <dbReference type="SAM" id="MobiDB-lite"/>
    </source>
</evidence>
<evidence type="ECO:0000313" key="3">
    <source>
        <dbReference type="Proteomes" id="UP000070501"/>
    </source>
</evidence>
<proteinExistence type="predicted"/>
<feature type="compositionally biased region" description="Polar residues" evidence="1">
    <location>
        <begin position="179"/>
        <end position="191"/>
    </location>
</feature>
<organism evidence="2 3">
    <name type="scientific">Microdochium bolleyi</name>
    <dbReference type="NCBI Taxonomy" id="196109"/>
    <lineage>
        <taxon>Eukaryota</taxon>
        <taxon>Fungi</taxon>
        <taxon>Dikarya</taxon>
        <taxon>Ascomycota</taxon>
        <taxon>Pezizomycotina</taxon>
        <taxon>Sordariomycetes</taxon>
        <taxon>Xylariomycetidae</taxon>
        <taxon>Xylariales</taxon>
        <taxon>Microdochiaceae</taxon>
        <taxon>Microdochium</taxon>
    </lineage>
</organism>
<dbReference type="EMBL" id="KQ964274">
    <property type="protein sequence ID" value="KXJ85782.1"/>
    <property type="molecule type" value="Genomic_DNA"/>
</dbReference>
<feature type="region of interest" description="Disordered" evidence="1">
    <location>
        <begin position="701"/>
        <end position="763"/>
    </location>
</feature>
<feature type="compositionally biased region" description="Low complexity" evidence="1">
    <location>
        <begin position="164"/>
        <end position="178"/>
    </location>
</feature>
<feature type="compositionally biased region" description="Basic residues" evidence="1">
    <location>
        <begin position="741"/>
        <end position="763"/>
    </location>
</feature>
<name>A0A136ILF3_9PEZI</name>
<feature type="compositionally biased region" description="Polar residues" evidence="1">
    <location>
        <begin position="94"/>
        <end position="111"/>
    </location>
</feature>
<feature type="compositionally biased region" description="Polar residues" evidence="1">
    <location>
        <begin position="423"/>
        <end position="435"/>
    </location>
</feature>
<feature type="region of interest" description="Disordered" evidence="1">
    <location>
        <begin position="676"/>
        <end position="695"/>
    </location>
</feature>
<feature type="compositionally biased region" description="Polar residues" evidence="1">
    <location>
        <begin position="480"/>
        <end position="511"/>
    </location>
</feature>
<feature type="compositionally biased region" description="Low complexity" evidence="1">
    <location>
        <begin position="75"/>
        <end position="90"/>
    </location>
</feature>
<feature type="compositionally biased region" description="Basic and acidic residues" evidence="1">
    <location>
        <begin position="118"/>
        <end position="143"/>
    </location>
</feature>
<feature type="region of interest" description="Disordered" evidence="1">
    <location>
        <begin position="164"/>
        <end position="193"/>
    </location>
</feature>
<protein>
    <submittedName>
        <fullName evidence="2">Uncharacterized protein</fullName>
    </submittedName>
</protein>
<dbReference type="AlphaFoldDB" id="A0A136ILF3"/>
<keyword evidence="3" id="KW-1185">Reference proteome</keyword>
<dbReference type="Proteomes" id="UP000070501">
    <property type="component" value="Unassembled WGS sequence"/>
</dbReference>
<feature type="region of interest" description="Disordered" evidence="1">
    <location>
        <begin position="70"/>
        <end position="148"/>
    </location>
</feature>
<feature type="compositionally biased region" description="Polar residues" evidence="1">
    <location>
        <begin position="715"/>
        <end position="739"/>
    </location>
</feature>
<dbReference type="InParanoid" id="A0A136ILF3"/>
<feature type="compositionally biased region" description="Acidic residues" evidence="1">
    <location>
        <begin position="684"/>
        <end position="695"/>
    </location>
</feature>
<feature type="compositionally biased region" description="Polar residues" evidence="1">
    <location>
        <begin position="254"/>
        <end position="269"/>
    </location>
</feature>
<feature type="compositionally biased region" description="Basic and acidic residues" evidence="1">
    <location>
        <begin position="368"/>
        <end position="377"/>
    </location>
</feature>
<feature type="region of interest" description="Disordered" evidence="1">
    <location>
        <begin position="241"/>
        <end position="274"/>
    </location>
</feature>
<gene>
    <name evidence="2" type="ORF">Micbo1qcDRAFT_47234</name>
</gene>
<reference evidence="3" key="1">
    <citation type="submission" date="2016-02" db="EMBL/GenBank/DDBJ databases">
        <title>Draft genome sequence of Microdochium bolleyi, a fungal endophyte of beachgrass.</title>
        <authorList>
            <consortium name="DOE Joint Genome Institute"/>
            <person name="David A.S."/>
            <person name="May G."/>
            <person name="Haridas S."/>
            <person name="Lim J."/>
            <person name="Wang M."/>
            <person name="Labutti K."/>
            <person name="Lipzen A."/>
            <person name="Barry K."/>
            <person name="Grigoriev I.V."/>
        </authorList>
    </citation>
    <scope>NUCLEOTIDE SEQUENCE [LARGE SCALE GENOMIC DNA]</scope>
    <source>
        <strain evidence="3">J235TASD1</strain>
    </source>
</reference>
<dbReference type="OrthoDB" id="5325276at2759"/>